<dbReference type="SUPFAM" id="SSF51197">
    <property type="entry name" value="Clavaminate synthase-like"/>
    <property type="match status" value="1"/>
</dbReference>
<evidence type="ECO:0000313" key="12">
    <source>
        <dbReference type="EMBL" id="PKB31218.1"/>
    </source>
</evidence>
<dbReference type="RefSeq" id="WP_100878868.1">
    <property type="nucleotide sequence ID" value="NZ_JBICSI010000001.1"/>
</dbReference>
<feature type="region of interest" description="Disordered" evidence="11">
    <location>
        <begin position="289"/>
        <end position="308"/>
    </location>
</feature>
<evidence type="ECO:0000256" key="8">
    <source>
        <dbReference type="ARBA" id="ARBA00023004"/>
    </source>
</evidence>
<keyword evidence="5" id="KW-0479">Metal-binding</keyword>
<comment type="subunit">
    <text evidence="4">Homodimer.</text>
</comment>
<dbReference type="Pfam" id="PF05721">
    <property type="entry name" value="PhyH"/>
    <property type="match status" value="1"/>
</dbReference>
<accession>A0AA44UQ43</accession>
<dbReference type="Proteomes" id="UP000232453">
    <property type="component" value="Unassembled WGS sequence"/>
</dbReference>
<dbReference type="GO" id="GO:0016706">
    <property type="term" value="F:2-oxoglutarate-dependent dioxygenase activity"/>
    <property type="evidence" value="ECO:0007669"/>
    <property type="project" value="InterPro"/>
</dbReference>
<evidence type="ECO:0000256" key="10">
    <source>
        <dbReference type="NCBIfam" id="TIGR02408"/>
    </source>
</evidence>
<dbReference type="GO" id="GO:0005506">
    <property type="term" value="F:iron ion binding"/>
    <property type="evidence" value="ECO:0007669"/>
    <property type="project" value="UniProtKB-ARBA"/>
</dbReference>
<keyword evidence="6" id="KW-0223">Dioxygenase</keyword>
<organism evidence="12 13">
    <name type="scientific">Pseudonocardia alni</name>
    <name type="common">Amycolata alni</name>
    <dbReference type="NCBI Taxonomy" id="33907"/>
    <lineage>
        <taxon>Bacteria</taxon>
        <taxon>Bacillati</taxon>
        <taxon>Actinomycetota</taxon>
        <taxon>Actinomycetes</taxon>
        <taxon>Pseudonocardiales</taxon>
        <taxon>Pseudonocardiaceae</taxon>
        <taxon>Pseudonocardia</taxon>
    </lineage>
</organism>
<dbReference type="Gene3D" id="2.60.120.620">
    <property type="entry name" value="q2cbj1_9rhob like domain"/>
    <property type="match status" value="1"/>
</dbReference>
<dbReference type="EC" id="1.14.11.55" evidence="10"/>
<evidence type="ECO:0000256" key="9">
    <source>
        <dbReference type="ARBA" id="ARBA00049228"/>
    </source>
</evidence>
<evidence type="ECO:0000256" key="1">
    <source>
        <dbReference type="ARBA" id="ARBA00001954"/>
    </source>
</evidence>
<dbReference type="EMBL" id="PHUJ01000003">
    <property type="protein sequence ID" value="PKB31218.1"/>
    <property type="molecule type" value="Genomic_DNA"/>
</dbReference>
<evidence type="ECO:0000256" key="4">
    <source>
        <dbReference type="ARBA" id="ARBA00011738"/>
    </source>
</evidence>
<dbReference type="InterPro" id="IPR008775">
    <property type="entry name" value="Phytyl_CoA_dOase-like"/>
</dbReference>
<dbReference type="InterPro" id="IPR012774">
    <property type="entry name" value="EctD"/>
</dbReference>
<comment type="function">
    <text evidence="2">Involved in the biosynthesis of 5-hydroxyectoine, called compatible solute, which helps organisms to survive extreme osmotic stress by acting as a highly soluble organic osmolyte. Catalyzes the 2-oxoglutarate-dependent selective hydroxylation of L-ectoine to yield (4S,5S)-5-hydroxyectoine.</text>
</comment>
<keyword evidence="7" id="KW-0560">Oxidoreductase</keyword>
<evidence type="ECO:0000313" key="13">
    <source>
        <dbReference type="Proteomes" id="UP000232453"/>
    </source>
</evidence>
<evidence type="ECO:0000256" key="7">
    <source>
        <dbReference type="ARBA" id="ARBA00023002"/>
    </source>
</evidence>
<comment type="similarity">
    <text evidence="3">Belongs to the PhyH family. EctD subfamily.</text>
</comment>
<dbReference type="PANTHER" id="PTHR20883">
    <property type="entry name" value="PHYTANOYL-COA DIOXYGENASE DOMAIN CONTAINING 1"/>
    <property type="match status" value="1"/>
</dbReference>
<evidence type="ECO:0000256" key="3">
    <source>
        <dbReference type="ARBA" id="ARBA00007851"/>
    </source>
</evidence>
<proteinExistence type="inferred from homology"/>
<comment type="caution">
    <text evidence="12">The sequence shown here is derived from an EMBL/GenBank/DDBJ whole genome shotgun (WGS) entry which is preliminary data.</text>
</comment>
<gene>
    <name evidence="12" type="ORF">ATL51_2901</name>
</gene>
<evidence type="ECO:0000256" key="6">
    <source>
        <dbReference type="ARBA" id="ARBA00022964"/>
    </source>
</evidence>
<reference evidence="12 13" key="1">
    <citation type="submission" date="2017-11" db="EMBL/GenBank/DDBJ databases">
        <title>Sequencing the genomes of 1000 actinobacteria strains.</title>
        <authorList>
            <person name="Klenk H.-P."/>
        </authorList>
    </citation>
    <scope>NUCLEOTIDE SEQUENCE [LARGE SCALE GENOMIC DNA]</scope>
    <source>
        <strain evidence="12 13">DSM 44104</strain>
    </source>
</reference>
<sequence>MTALVGNDEPRLVRAAGDRYPTRVSNTPAFIDRAEPTVWGSRASTGMFGAQELEAHERDGFVQVPGLLTADEIVEYQAELDRLAHDPEVRADERCIVEKSSDEVRSIFEVHRMSEAIGRLVRDERVLSRARQILGSDVYVHQSRINYKPGLGGGGFFWHSDFETWHAEDGMPGPRAVSCSISLTDNHPFNGCLMIMPGSHRTFVSCVGETPEDYHLTSLKEQEIGTPDAESISKLAQRHGIEMMTGEAGGATFFDSNCMHGSGDNITPYPRSNIFLVFNSVENECVAPFSAPRPRPSHIAARDRSPVR</sequence>
<comment type="catalytic activity">
    <reaction evidence="9">
        <text>L-ectoine + 2-oxoglutarate + O2 = 5-hydroxyectoine + succinate + CO2</text>
        <dbReference type="Rhea" id="RHEA:45740"/>
        <dbReference type="ChEBI" id="CHEBI:15379"/>
        <dbReference type="ChEBI" id="CHEBI:16526"/>
        <dbReference type="ChEBI" id="CHEBI:16810"/>
        <dbReference type="ChEBI" id="CHEBI:30031"/>
        <dbReference type="ChEBI" id="CHEBI:58515"/>
        <dbReference type="ChEBI" id="CHEBI:85413"/>
        <dbReference type="EC" id="1.14.11.55"/>
    </reaction>
</comment>
<dbReference type="AlphaFoldDB" id="A0AA44UQ43"/>
<evidence type="ECO:0000256" key="2">
    <source>
        <dbReference type="ARBA" id="ARBA00004063"/>
    </source>
</evidence>
<comment type="cofactor">
    <cofactor evidence="1">
        <name>Fe(2+)</name>
        <dbReference type="ChEBI" id="CHEBI:29033"/>
    </cofactor>
</comment>
<protein>
    <recommendedName>
        <fullName evidence="10">Ectoine hydroxylase</fullName>
        <ecNumber evidence="10">1.14.11.55</ecNumber>
    </recommendedName>
</protein>
<keyword evidence="8" id="KW-0408">Iron</keyword>
<dbReference type="PANTHER" id="PTHR20883:SF48">
    <property type="entry name" value="ECTOINE DIOXYGENASE"/>
    <property type="match status" value="1"/>
</dbReference>
<evidence type="ECO:0000256" key="5">
    <source>
        <dbReference type="ARBA" id="ARBA00022723"/>
    </source>
</evidence>
<evidence type="ECO:0000256" key="11">
    <source>
        <dbReference type="SAM" id="MobiDB-lite"/>
    </source>
</evidence>
<name>A0AA44UQ43_PSEA5</name>
<dbReference type="NCBIfam" id="TIGR02408">
    <property type="entry name" value="ectoine_ThpD"/>
    <property type="match status" value="1"/>
</dbReference>